<feature type="chain" id="PRO_5041377895" evidence="3">
    <location>
        <begin position="27"/>
        <end position="321"/>
    </location>
</feature>
<dbReference type="Proteomes" id="UP000232453">
    <property type="component" value="Unassembled WGS sequence"/>
</dbReference>
<comment type="caution">
    <text evidence="4">The sequence shown here is derived from an EMBL/GenBank/DDBJ whole genome shotgun (WGS) entry which is preliminary data.</text>
</comment>
<name>A0AA44ZSL7_PSEA5</name>
<proteinExistence type="predicted"/>
<evidence type="ECO:0000256" key="3">
    <source>
        <dbReference type="SAM" id="SignalP"/>
    </source>
</evidence>
<organism evidence="4 5">
    <name type="scientific">Pseudonocardia alni</name>
    <name type="common">Amycolata alni</name>
    <dbReference type="NCBI Taxonomy" id="33907"/>
    <lineage>
        <taxon>Bacteria</taxon>
        <taxon>Bacillati</taxon>
        <taxon>Actinomycetota</taxon>
        <taxon>Actinomycetes</taxon>
        <taxon>Pseudonocardiales</taxon>
        <taxon>Pseudonocardiaceae</taxon>
        <taxon>Pseudonocardia</taxon>
    </lineage>
</organism>
<dbReference type="InterPro" id="IPR009003">
    <property type="entry name" value="Peptidase_S1_PA"/>
</dbReference>
<dbReference type="SUPFAM" id="SSF50494">
    <property type="entry name" value="Trypsin-like serine proteases"/>
    <property type="match status" value="1"/>
</dbReference>
<dbReference type="PANTHER" id="PTHR15462">
    <property type="entry name" value="SERINE PROTEASE"/>
    <property type="match status" value="1"/>
</dbReference>
<evidence type="ECO:0000313" key="4">
    <source>
        <dbReference type="EMBL" id="PKB41286.1"/>
    </source>
</evidence>
<sequence>MTNRNWRTTSTTTVLTTVMTAALALALWTSEAPQGTRVVGLGSAAPWGSADPRTPTAPLAPTPPVQGQAGPVVGGLSATSVGVLVVDGGRHQCSAAVVASRSRRVLATAAHCVWLDGGWRVDGAFFIPGYAAGEEPLGRWTVDTAYVPPAWQQIDSPINDVAADTDFAFVTLLPRDGVLPEQVLGAQGIRFSTPDRLPVAALGYPATGVYDGQSLRGCDGPAAVETFTRPDRDGGQVLAMTCDMTEGASGGPWLAGPDAAAGRGQVVGVVSGGDATQLVSPRFGAAAREIYEAADSAALIPDQPTTPDPALARTAPRGGTS</sequence>
<dbReference type="InterPro" id="IPR043504">
    <property type="entry name" value="Peptidase_S1_PA_chymotrypsin"/>
</dbReference>
<evidence type="ECO:0000256" key="1">
    <source>
        <dbReference type="ARBA" id="ARBA00022729"/>
    </source>
</evidence>
<feature type="signal peptide" evidence="3">
    <location>
        <begin position="1"/>
        <end position="26"/>
    </location>
</feature>
<protein>
    <submittedName>
        <fullName evidence="4">V8-like Glu-specific endopeptidase</fullName>
    </submittedName>
</protein>
<dbReference type="EMBL" id="PHUJ01000002">
    <property type="protein sequence ID" value="PKB41286.1"/>
    <property type="molecule type" value="Genomic_DNA"/>
</dbReference>
<dbReference type="RefSeq" id="WP_100877336.1">
    <property type="nucleotide sequence ID" value="NZ_JBEPFP010000009.1"/>
</dbReference>
<evidence type="ECO:0000256" key="2">
    <source>
        <dbReference type="SAM" id="MobiDB-lite"/>
    </source>
</evidence>
<feature type="region of interest" description="Disordered" evidence="2">
    <location>
        <begin position="297"/>
        <end position="321"/>
    </location>
</feature>
<keyword evidence="1 3" id="KW-0732">Signal</keyword>
<evidence type="ECO:0000313" key="5">
    <source>
        <dbReference type="Proteomes" id="UP000232453"/>
    </source>
</evidence>
<accession>A0AA44ZSL7</accession>
<gene>
    <name evidence="4" type="ORF">ATL51_0248</name>
</gene>
<reference evidence="4 5" key="1">
    <citation type="submission" date="2017-11" db="EMBL/GenBank/DDBJ databases">
        <title>Sequencing the genomes of 1000 actinobacteria strains.</title>
        <authorList>
            <person name="Klenk H.-P."/>
        </authorList>
    </citation>
    <scope>NUCLEOTIDE SEQUENCE [LARGE SCALE GENOMIC DNA]</scope>
    <source>
        <strain evidence="4 5">DSM 44104</strain>
    </source>
</reference>
<dbReference type="Gene3D" id="2.40.10.10">
    <property type="entry name" value="Trypsin-like serine proteases"/>
    <property type="match status" value="2"/>
</dbReference>
<dbReference type="AlphaFoldDB" id="A0AA44ZSL7"/>
<dbReference type="InterPro" id="IPR050966">
    <property type="entry name" value="Glutamyl_endopeptidase"/>
</dbReference>